<dbReference type="PANTHER" id="PTHR33096">
    <property type="entry name" value="CXC2 DOMAIN-CONTAINING PROTEIN"/>
    <property type="match status" value="1"/>
</dbReference>
<comment type="caution">
    <text evidence="2">The sequence shown here is derived from an EMBL/GenBank/DDBJ whole genome shotgun (WGS) entry which is preliminary data.</text>
</comment>
<keyword evidence="3" id="KW-1185">Reference proteome</keyword>
<evidence type="ECO:0008006" key="4">
    <source>
        <dbReference type="Google" id="ProtNLM"/>
    </source>
</evidence>
<accession>A0A8H7S3G4</accession>
<evidence type="ECO:0000313" key="3">
    <source>
        <dbReference type="Proteomes" id="UP000646827"/>
    </source>
</evidence>
<dbReference type="EMBL" id="JAEPRB010000095">
    <property type="protein sequence ID" value="KAG2221980.1"/>
    <property type="molecule type" value="Genomic_DNA"/>
</dbReference>
<dbReference type="AlphaFoldDB" id="A0A8H7S3G4"/>
<protein>
    <recommendedName>
        <fullName evidence="4">CxC2-like cysteine cluster KDZ transposase-associated domain-containing protein</fullName>
    </recommendedName>
</protein>
<proteinExistence type="predicted"/>
<feature type="compositionally biased region" description="Acidic residues" evidence="1">
    <location>
        <begin position="69"/>
        <end position="80"/>
    </location>
</feature>
<evidence type="ECO:0000313" key="2">
    <source>
        <dbReference type="EMBL" id="KAG2221980.1"/>
    </source>
</evidence>
<organism evidence="2 3">
    <name type="scientific">Circinella minor</name>
    <dbReference type="NCBI Taxonomy" id="1195481"/>
    <lineage>
        <taxon>Eukaryota</taxon>
        <taxon>Fungi</taxon>
        <taxon>Fungi incertae sedis</taxon>
        <taxon>Mucoromycota</taxon>
        <taxon>Mucoromycotina</taxon>
        <taxon>Mucoromycetes</taxon>
        <taxon>Mucorales</taxon>
        <taxon>Lichtheimiaceae</taxon>
        <taxon>Circinella</taxon>
    </lineage>
</organism>
<reference evidence="2 3" key="1">
    <citation type="submission" date="2020-12" db="EMBL/GenBank/DDBJ databases">
        <title>Metabolic potential, ecology and presence of endohyphal bacteria is reflected in genomic diversity of Mucoromycotina.</title>
        <authorList>
            <person name="Muszewska A."/>
            <person name="Okrasinska A."/>
            <person name="Steczkiewicz K."/>
            <person name="Drgas O."/>
            <person name="Orlowska M."/>
            <person name="Perlinska-Lenart U."/>
            <person name="Aleksandrzak-Piekarczyk T."/>
            <person name="Szatraj K."/>
            <person name="Zielenkiewicz U."/>
            <person name="Pilsyk S."/>
            <person name="Malc E."/>
            <person name="Mieczkowski P."/>
            <person name="Kruszewska J.S."/>
            <person name="Biernat P."/>
            <person name="Pawlowska J."/>
        </authorList>
    </citation>
    <scope>NUCLEOTIDE SEQUENCE [LARGE SCALE GENOMIC DNA]</scope>
    <source>
        <strain evidence="2 3">CBS 142.35</strain>
    </source>
</reference>
<dbReference type="OrthoDB" id="2252406at2759"/>
<dbReference type="Proteomes" id="UP000646827">
    <property type="component" value="Unassembled WGS sequence"/>
</dbReference>
<dbReference type="InterPro" id="IPR040521">
    <property type="entry name" value="KDZ"/>
</dbReference>
<dbReference type="PANTHER" id="PTHR33096:SF1">
    <property type="entry name" value="CXC1-LIKE CYSTEINE CLUSTER ASSOCIATED WITH KDZ TRANSPOSASES DOMAIN-CONTAINING PROTEIN"/>
    <property type="match status" value="1"/>
</dbReference>
<feature type="compositionally biased region" description="Polar residues" evidence="1">
    <location>
        <begin position="52"/>
        <end position="66"/>
    </location>
</feature>
<evidence type="ECO:0000256" key="1">
    <source>
        <dbReference type="SAM" id="MobiDB-lite"/>
    </source>
</evidence>
<dbReference type="Pfam" id="PF18758">
    <property type="entry name" value="KDZ"/>
    <property type="match status" value="1"/>
</dbReference>
<sequence>MSLYNSDSSAEYVAIIASCSKRMKRSTSRERERERQRRRRQQQPPTVDRESQNSQGMLPESQNNRSDCYFEDFGTDDYDYGDSNTHNNEQEGYADVEDNSTPQQPRQRLPRAQRRYNRKTILDEEWANLLPKLRDAYFRGIGQNDIDITTLDPPATFEDIVGYAKGNGCRSLPIVLLEKQLFPTTPTDTKIAIHIDVLRCYSNVRLYARAPINSIAELMKADYDWTDLPATLRNTLYHALLNYSKFKLLVDDHINGFCKLVRGRCPFCDYMASEGVMVPVSLDGNFQLKRLDQTSHSFVIDPCAETVNTLWKANTDIVSPGNKQPQSSATNVRPEFSLSTNSIQLTTQRSYNYDNIACDGWKSLSKTGIKRKSVPTTGVFMTMCSRHSFVLSLMDMNTTGEKANYPLSVLNQVKNTYGNNIAILYDVACKMGKGLKNTPQLSDLANVPRAIGAFHVYGHDAPCQVAFNPKVVKGIGLVDGEDCERYWSVCSPFVTATRYMTEYNRHLFFTILTDHYHEQKLKSLGSYYDLLLLRGNSNDKLRRTNVEELARHWEEFKYGTIEGNKRAMEMQVQRSKAMKKVDSIVQEYNNNNPTSRSEGRPYLAMHLRERATEELAMLKKDAINVTRFFSEQITALRFAMNNIHGYNNEFEEQGVRILLKHKVVSDGETDDVAVDVKVFEKYYTNANSVDKEQQLPVAVDHVNIDTETSEVDLNTATDDDDDDIASIISLLAHPEQLTENEDME</sequence>
<name>A0A8H7S3G4_9FUNG</name>
<feature type="region of interest" description="Disordered" evidence="1">
    <location>
        <begin position="21"/>
        <end position="114"/>
    </location>
</feature>
<gene>
    <name evidence="2" type="ORF">INT45_010504</name>
</gene>